<gene>
    <name evidence="3" type="ORF">FHR37_001121</name>
    <name evidence="4" type="ORF">SAMN05421678_105326</name>
</gene>
<dbReference type="Pfam" id="PF12802">
    <property type="entry name" value="MarR_2"/>
    <property type="match status" value="1"/>
</dbReference>
<dbReference type="InterPro" id="IPR039422">
    <property type="entry name" value="MarR/SlyA-like"/>
</dbReference>
<proteinExistence type="predicted"/>
<sequence length="200" mass="21528">MGQPHTGQAGRPDAPGAPDRPDAPGRSGDAEDQSRPDRPRDDLSLALRDVLDLNLLVRGALARRLGMPLTDVEAVEHVIAAQGQTHLRAKETGGAGLGPVELSRRLGITSAAATQTVNRLVADGHVRRTPHPGDRRRQVLSVTESGMRDVMRELLPLLDLVSAVTAERSPEEREIILSYLRDVATAFQAYLHQEGPPAGE</sequence>
<reference evidence="3 6" key="2">
    <citation type="submission" date="2020-07" db="EMBL/GenBank/DDBJ databases">
        <title>Sequencing the genomes of 1000 actinobacteria strains.</title>
        <authorList>
            <person name="Klenk H.-P."/>
        </authorList>
    </citation>
    <scope>NUCLEOTIDE SEQUENCE [LARGE SCALE GENOMIC DNA]</scope>
    <source>
        <strain evidence="3 6">DSM 45117</strain>
    </source>
</reference>
<dbReference type="PROSITE" id="PS50995">
    <property type="entry name" value="HTH_MARR_2"/>
    <property type="match status" value="1"/>
</dbReference>
<evidence type="ECO:0000313" key="6">
    <source>
        <dbReference type="Proteomes" id="UP000533017"/>
    </source>
</evidence>
<dbReference type="GO" id="GO:0003700">
    <property type="term" value="F:DNA-binding transcription factor activity"/>
    <property type="evidence" value="ECO:0007669"/>
    <property type="project" value="InterPro"/>
</dbReference>
<dbReference type="Proteomes" id="UP000533017">
    <property type="component" value="Unassembled WGS sequence"/>
</dbReference>
<dbReference type="AlphaFoldDB" id="A0A1I2RKQ8"/>
<dbReference type="SMART" id="SM00347">
    <property type="entry name" value="HTH_MARR"/>
    <property type="match status" value="1"/>
</dbReference>
<evidence type="ECO:0000259" key="2">
    <source>
        <dbReference type="PROSITE" id="PS50995"/>
    </source>
</evidence>
<keyword evidence="6" id="KW-1185">Reference proteome</keyword>
<dbReference type="GO" id="GO:0003677">
    <property type="term" value="F:DNA binding"/>
    <property type="evidence" value="ECO:0007669"/>
    <property type="project" value="UniProtKB-KW"/>
</dbReference>
<dbReference type="InterPro" id="IPR000835">
    <property type="entry name" value="HTH_MarR-typ"/>
</dbReference>
<evidence type="ECO:0000256" key="1">
    <source>
        <dbReference type="SAM" id="MobiDB-lite"/>
    </source>
</evidence>
<evidence type="ECO:0000313" key="4">
    <source>
        <dbReference type="EMBL" id="SFG38421.1"/>
    </source>
</evidence>
<evidence type="ECO:0000313" key="3">
    <source>
        <dbReference type="EMBL" id="NYH82270.1"/>
    </source>
</evidence>
<feature type="region of interest" description="Disordered" evidence="1">
    <location>
        <begin position="1"/>
        <end position="42"/>
    </location>
</feature>
<dbReference type="InterPro" id="IPR036388">
    <property type="entry name" value="WH-like_DNA-bd_sf"/>
</dbReference>
<dbReference type="PANTHER" id="PTHR33164">
    <property type="entry name" value="TRANSCRIPTIONAL REGULATOR, MARR FAMILY"/>
    <property type="match status" value="1"/>
</dbReference>
<feature type="compositionally biased region" description="Basic and acidic residues" evidence="1">
    <location>
        <begin position="19"/>
        <end position="42"/>
    </location>
</feature>
<accession>A0A1I2RKQ8</accession>
<keyword evidence="3" id="KW-0238">DNA-binding</keyword>
<protein>
    <submittedName>
        <fullName evidence="3">DNA-binding MarR family transcriptional regulator</fullName>
    </submittedName>
    <submittedName>
        <fullName evidence="4">MarR family protein</fullName>
    </submittedName>
</protein>
<reference evidence="4 5" key="1">
    <citation type="submission" date="2016-10" db="EMBL/GenBank/DDBJ databases">
        <authorList>
            <person name="de Groot N.N."/>
        </authorList>
    </citation>
    <scope>NUCLEOTIDE SEQUENCE [LARGE SCALE GENOMIC DNA]</scope>
    <source>
        <strain evidence="4 5">CPCC 202808</strain>
    </source>
</reference>
<dbReference type="EMBL" id="FOOI01000005">
    <property type="protein sequence ID" value="SFG38421.1"/>
    <property type="molecule type" value="Genomic_DNA"/>
</dbReference>
<dbReference type="GO" id="GO:0006950">
    <property type="term" value="P:response to stress"/>
    <property type="evidence" value="ECO:0007669"/>
    <property type="project" value="TreeGrafter"/>
</dbReference>
<dbReference type="OrthoDB" id="162531at2"/>
<dbReference type="PRINTS" id="PR00598">
    <property type="entry name" value="HTHMARR"/>
</dbReference>
<dbReference type="Proteomes" id="UP000199052">
    <property type="component" value="Unassembled WGS sequence"/>
</dbReference>
<dbReference type="SUPFAM" id="SSF46785">
    <property type="entry name" value="Winged helix' DNA-binding domain"/>
    <property type="match status" value="1"/>
</dbReference>
<dbReference type="PANTHER" id="PTHR33164:SF43">
    <property type="entry name" value="HTH-TYPE TRANSCRIPTIONAL REPRESSOR YETL"/>
    <property type="match status" value="1"/>
</dbReference>
<organism evidence="4 5">
    <name type="scientific">Actinopolymorpha cephalotaxi</name>
    <dbReference type="NCBI Taxonomy" id="504797"/>
    <lineage>
        <taxon>Bacteria</taxon>
        <taxon>Bacillati</taxon>
        <taxon>Actinomycetota</taxon>
        <taxon>Actinomycetes</taxon>
        <taxon>Propionibacteriales</taxon>
        <taxon>Actinopolymorphaceae</taxon>
        <taxon>Actinopolymorpha</taxon>
    </lineage>
</organism>
<name>A0A1I2RKQ8_9ACTN</name>
<dbReference type="Gene3D" id="1.10.10.10">
    <property type="entry name" value="Winged helix-like DNA-binding domain superfamily/Winged helix DNA-binding domain"/>
    <property type="match status" value="1"/>
</dbReference>
<evidence type="ECO:0000313" key="5">
    <source>
        <dbReference type="Proteomes" id="UP000199052"/>
    </source>
</evidence>
<dbReference type="InterPro" id="IPR036390">
    <property type="entry name" value="WH_DNA-bd_sf"/>
</dbReference>
<feature type="domain" description="HTH marR-type" evidence="2">
    <location>
        <begin position="43"/>
        <end position="185"/>
    </location>
</feature>
<dbReference type="RefSeq" id="WP_092883161.1">
    <property type="nucleotide sequence ID" value="NZ_FOOI01000005.1"/>
</dbReference>
<dbReference type="STRING" id="504797.SAMN05421678_105326"/>
<dbReference type="EMBL" id="JACBZA010000001">
    <property type="protein sequence ID" value="NYH82270.1"/>
    <property type="molecule type" value="Genomic_DNA"/>
</dbReference>